<sequence>MLLHMRDALAGFTSCRAAAAAAAKHGEASLSGGLRRIAEMAAADEQAAAAGEPWSRSAF</sequence>
<reference evidence="1" key="1">
    <citation type="submission" date="2015-04" db="UniProtKB">
        <authorList>
            <consortium name="EnsemblPlants"/>
        </authorList>
    </citation>
    <scope>IDENTIFICATION</scope>
</reference>
<dbReference type="AlphaFoldDB" id="A0A0E0L9K7"/>
<protein>
    <submittedName>
        <fullName evidence="1">Uncharacterized protein</fullName>
    </submittedName>
</protein>
<evidence type="ECO:0000313" key="2">
    <source>
        <dbReference type="Proteomes" id="UP000026962"/>
    </source>
</evidence>
<dbReference type="EnsemblPlants" id="OPUNC06G07830.1">
    <property type="protein sequence ID" value="OPUNC06G07830.1"/>
    <property type="gene ID" value="OPUNC06G07830"/>
</dbReference>
<name>A0A0E0L9K7_ORYPU</name>
<dbReference type="HOGENOM" id="CLU_2964994_0_0_1"/>
<accession>A0A0E0L9K7</accession>
<organism evidence="1">
    <name type="scientific">Oryza punctata</name>
    <name type="common">Red rice</name>
    <dbReference type="NCBI Taxonomy" id="4537"/>
    <lineage>
        <taxon>Eukaryota</taxon>
        <taxon>Viridiplantae</taxon>
        <taxon>Streptophyta</taxon>
        <taxon>Embryophyta</taxon>
        <taxon>Tracheophyta</taxon>
        <taxon>Spermatophyta</taxon>
        <taxon>Magnoliopsida</taxon>
        <taxon>Liliopsida</taxon>
        <taxon>Poales</taxon>
        <taxon>Poaceae</taxon>
        <taxon>BOP clade</taxon>
        <taxon>Oryzoideae</taxon>
        <taxon>Oryzeae</taxon>
        <taxon>Oryzinae</taxon>
        <taxon>Oryza</taxon>
    </lineage>
</organism>
<dbReference type="Proteomes" id="UP000026962">
    <property type="component" value="Chromosome 6"/>
</dbReference>
<reference evidence="1" key="2">
    <citation type="submission" date="2018-05" db="EMBL/GenBank/DDBJ databases">
        <title>OpunRS2 (Oryza punctata Reference Sequence Version 2).</title>
        <authorList>
            <person name="Zhang J."/>
            <person name="Kudrna D."/>
            <person name="Lee S."/>
            <person name="Talag J."/>
            <person name="Welchert J."/>
            <person name="Wing R.A."/>
        </authorList>
    </citation>
    <scope>NUCLEOTIDE SEQUENCE [LARGE SCALE GENOMIC DNA]</scope>
</reference>
<proteinExistence type="predicted"/>
<dbReference type="Gramene" id="OPUNC06G07830.1">
    <property type="protein sequence ID" value="OPUNC06G07830.1"/>
    <property type="gene ID" value="OPUNC06G07830"/>
</dbReference>
<keyword evidence="2" id="KW-1185">Reference proteome</keyword>
<evidence type="ECO:0000313" key="1">
    <source>
        <dbReference type="EnsemblPlants" id="OPUNC06G07830.1"/>
    </source>
</evidence>